<sequence>MEADRRIIDTNEIDNIDPNFSFSLIDQSMYLMFYHQRNLVDYARNTKKIIRPSLFTDFGFSPSTISVSYLTSRLSSGPMRLDDAMINPNVYGSIDIRPSSFLVRTETEQRSRTIFNALGLLGGAWTGSLTVYAILFGNNILKPWGCIHSYCCCYARKTRLLLRKSFPTIPLKSSKSLISLLSPDSSASTNDLLLQQPALSQHLDSLELFLKEYVVDSTYLEDSNSNDDSNKLSKLLGKLYWRSNSNSKVDAISPQISPSDSSNTV</sequence>
<feature type="transmembrane region" description="Helical" evidence="1">
    <location>
        <begin position="114"/>
        <end position="136"/>
    </location>
</feature>
<gene>
    <name evidence="2" type="ORF">PBRASI_LOCUS7830</name>
</gene>
<keyword evidence="3" id="KW-1185">Reference proteome</keyword>
<name>A0A9N9GIJ9_9GLOM</name>
<dbReference type="Proteomes" id="UP000789739">
    <property type="component" value="Unassembled WGS sequence"/>
</dbReference>
<protein>
    <submittedName>
        <fullName evidence="2">9542_t:CDS:1</fullName>
    </submittedName>
</protein>
<evidence type="ECO:0000256" key="1">
    <source>
        <dbReference type="SAM" id="Phobius"/>
    </source>
</evidence>
<keyword evidence="1" id="KW-0472">Membrane</keyword>
<keyword evidence="1" id="KW-1133">Transmembrane helix</keyword>
<evidence type="ECO:0000313" key="3">
    <source>
        <dbReference type="Proteomes" id="UP000789739"/>
    </source>
</evidence>
<evidence type="ECO:0000313" key="2">
    <source>
        <dbReference type="EMBL" id="CAG8604544.1"/>
    </source>
</evidence>
<organism evidence="2 3">
    <name type="scientific">Paraglomus brasilianum</name>
    <dbReference type="NCBI Taxonomy" id="144538"/>
    <lineage>
        <taxon>Eukaryota</taxon>
        <taxon>Fungi</taxon>
        <taxon>Fungi incertae sedis</taxon>
        <taxon>Mucoromycota</taxon>
        <taxon>Glomeromycotina</taxon>
        <taxon>Glomeromycetes</taxon>
        <taxon>Paraglomerales</taxon>
        <taxon>Paraglomeraceae</taxon>
        <taxon>Paraglomus</taxon>
    </lineage>
</organism>
<reference evidence="2" key="1">
    <citation type="submission" date="2021-06" db="EMBL/GenBank/DDBJ databases">
        <authorList>
            <person name="Kallberg Y."/>
            <person name="Tangrot J."/>
            <person name="Rosling A."/>
        </authorList>
    </citation>
    <scope>NUCLEOTIDE SEQUENCE</scope>
    <source>
        <strain evidence="2">BR232B</strain>
    </source>
</reference>
<accession>A0A9N9GIJ9</accession>
<comment type="caution">
    <text evidence="2">The sequence shown here is derived from an EMBL/GenBank/DDBJ whole genome shotgun (WGS) entry which is preliminary data.</text>
</comment>
<dbReference type="OrthoDB" id="2421077at2759"/>
<dbReference type="AlphaFoldDB" id="A0A9N9GIJ9"/>
<proteinExistence type="predicted"/>
<keyword evidence="1" id="KW-0812">Transmembrane</keyword>
<dbReference type="EMBL" id="CAJVPI010001277">
    <property type="protein sequence ID" value="CAG8604544.1"/>
    <property type="molecule type" value="Genomic_DNA"/>
</dbReference>